<dbReference type="EMBL" id="CAJVQC010163167">
    <property type="protein sequence ID" value="CAG8848967.1"/>
    <property type="molecule type" value="Genomic_DNA"/>
</dbReference>
<evidence type="ECO:0000313" key="2">
    <source>
        <dbReference type="Proteomes" id="UP000789920"/>
    </source>
</evidence>
<protein>
    <submittedName>
        <fullName evidence="1">33987_t:CDS:1</fullName>
    </submittedName>
</protein>
<organism evidence="1 2">
    <name type="scientific">Racocetra persica</name>
    <dbReference type="NCBI Taxonomy" id="160502"/>
    <lineage>
        <taxon>Eukaryota</taxon>
        <taxon>Fungi</taxon>
        <taxon>Fungi incertae sedis</taxon>
        <taxon>Mucoromycota</taxon>
        <taxon>Glomeromycotina</taxon>
        <taxon>Glomeromycetes</taxon>
        <taxon>Diversisporales</taxon>
        <taxon>Gigasporaceae</taxon>
        <taxon>Racocetra</taxon>
    </lineage>
</organism>
<proteinExistence type="predicted"/>
<gene>
    <name evidence="1" type="ORF">RPERSI_LOCUS35381</name>
</gene>
<evidence type="ECO:0000313" key="1">
    <source>
        <dbReference type="EMBL" id="CAG8848967.1"/>
    </source>
</evidence>
<comment type="caution">
    <text evidence="1">The sequence shown here is derived from an EMBL/GenBank/DDBJ whole genome shotgun (WGS) entry which is preliminary data.</text>
</comment>
<accession>A0ACA9SVU7</accession>
<feature type="non-terminal residue" evidence="1">
    <location>
        <position position="1"/>
    </location>
</feature>
<name>A0ACA9SVU7_9GLOM</name>
<keyword evidence="2" id="KW-1185">Reference proteome</keyword>
<sequence length="87" mass="10390">TLRLRAGMFSQANVFYVIFLREHNRRCDELYAIHGDSWNDETYFQEARRWVIALLQKITYYEYGTPLPVYKGYNPSLKPVIDTFFAT</sequence>
<feature type="non-terminal residue" evidence="1">
    <location>
        <position position="87"/>
    </location>
</feature>
<dbReference type="Proteomes" id="UP000789920">
    <property type="component" value="Unassembled WGS sequence"/>
</dbReference>
<reference evidence="1" key="1">
    <citation type="submission" date="2021-06" db="EMBL/GenBank/DDBJ databases">
        <authorList>
            <person name="Kallberg Y."/>
            <person name="Tangrot J."/>
            <person name="Rosling A."/>
        </authorList>
    </citation>
    <scope>NUCLEOTIDE SEQUENCE</scope>
    <source>
        <strain evidence="1">MA461A</strain>
    </source>
</reference>